<dbReference type="GO" id="GO:0071949">
    <property type="term" value="F:FAD binding"/>
    <property type="evidence" value="ECO:0007669"/>
    <property type="project" value="InterPro"/>
</dbReference>
<dbReference type="PRINTS" id="PR00420">
    <property type="entry name" value="RNGMNOXGNASE"/>
</dbReference>
<evidence type="ECO:0000259" key="4">
    <source>
        <dbReference type="Pfam" id="PF01494"/>
    </source>
</evidence>
<dbReference type="Gene3D" id="3.30.70.2450">
    <property type="match status" value="1"/>
</dbReference>
<comment type="cofactor">
    <cofactor evidence="1">
        <name>FAD</name>
        <dbReference type="ChEBI" id="CHEBI:57692"/>
    </cofactor>
</comment>
<evidence type="ECO:0000256" key="3">
    <source>
        <dbReference type="ARBA" id="ARBA00022827"/>
    </source>
</evidence>
<dbReference type="GO" id="GO:0016709">
    <property type="term" value="F:oxidoreductase activity, acting on paired donors, with incorporation or reduction of molecular oxygen, NAD(P)H as one donor, and incorporation of one atom of oxygen"/>
    <property type="evidence" value="ECO:0007669"/>
    <property type="project" value="UniProtKB-ARBA"/>
</dbReference>
<dbReference type="RefSeq" id="WP_139666217.1">
    <property type="nucleotide sequence ID" value="NZ_VDLY02000002.1"/>
</dbReference>
<keyword evidence="6" id="KW-1185">Reference proteome</keyword>
<evidence type="ECO:0000256" key="2">
    <source>
        <dbReference type="ARBA" id="ARBA00022630"/>
    </source>
</evidence>
<dbReference type="InterPro" id="IPR036188">
    <property type="entry name" value="FAD/NAD-bd_sf"/>
</dbReference>
<dbReference type="Pfam" id="PF01494">
    <property type="entry name" value="FAD_binding_3"/>
    <property type="match status" value="1"/>
</dbReference>
<dbReference type="Gene3D" id="3.40.30.120">
    <property type="match status" value="1"/>
</dbReference>
<keyword evidence="3" id="KW-0274">FAD</keyword>
<name>A0A5N6AMR6_9ACTN</name>
<protein>
    <submittedName>
        <fullName evidence="5">FAD-dependent oxidoreductase</fullName>
    </submittedName>
</protein>
<sequence>MSVTRGSNVPEVLVAGAGPVGLAMAHELARRGIPLRLIDAKSEPATTSRAIATHPRTLEAYDQMGVIEEMLKRGREIRAFTLFQDGRRLARLDADYSTMPTRFPFTLAIEQTATEEVFRNALADLGVKVEWGVKLTDVAPDAEGVSVELEHADGHKESTRVPWLVGCDGGHSTVRKKLELKLIGEENQTWLLADAPLTSELPPNSIYWVRAKGGTMMAVPLADDRWRLLDTAETDYDGDPLALAARFERKLTQGLGHQVRVGTPTWVSRFTAQQRMVPRMRSGRALVAGDAAHVHSPASGQGMNTGVQEAVNLAWKLTMVIEGHAREELLDSYADERVPVGEALLESTKKATQMIELRSRFTDLALPVIFGVVSRVAPIRKRMQREMLGGMSGLLLSYAERELTAKEPFRGAGPAPGTRVTEVDEGDLTGTGWPVLLDALRRPGWLLITRATPGEAAQADALDWVRREHGGWLTPLTVTDTPLVDGEGTVPDADGRVSARLGLKPGGWLLVRPDAYLLARGDSLSRQALAGALQRLPLTGAAAGAR</sequence>
<gene>
    <name evidence="5" type="ORF">FH607_004245</name>
</gene>
<dbReference type="InterPro" id="IPR050641">
    <property type="entry name" value="RIFMO-like"/>
</dbReference>
<proteinExistence type="predicted"/>
<dbReference type="EMBL" id="VDLY02000002">
    <property type="protein sequence ID" value="KAB8169924.1"/>
    <property type="molecule type" value="Genomic_DNA"/>
</dbReference>
<feature type="domain" description="FAD-binding" evidence="4">
    <location>
        <begin position="11"/>
        <end position="347"/>
    </location>
</feature>
<dbReference type="Proteomes" id="UP000314251">
    <property type="component" value="Unassembled WGS sequence"/>
</dbReference>
<evidence type="ECO:0000313" key="6">
    <source>
        <dbReference type="Proteomes" id="UP000314251"/>
    </source>
</evidence>
<keyword evidence="2" id="KW-0285">Flavoprotein</keyword>
<dbReference type="InterPro" id="IPR002938">
    <property type="entry name" value="FAD-bd"/>
</dbReference>
<accession>A0A5N6AMR6</accession>
<dbReference type="PANTHER" id="PTHR43004">
    <property type="entry name" value="TRK SYSTEM POTASSIUM UPTAKE PROTEIN"/>
    <property type="match status" value="1"/>
</dbReference>
<evidence type="ECO:0000313" key="5">
    <source>
        <dbReference type="EMBL" id="KAB8169924.1"/>
    </source>
</evidence>
<evidence type="ECO:0000256" key="1">
    <source>
        <dbReference type="ARBA" id="ARBA00001974"/>
    </source>
</evidence>
<dbReference type="PANTHER" id="PTHR43004:SF19">
    <property type="entry name" value="BINDING MONOOXYGENASE, PUTATIVE (JCVI)-RELATED"/>
    <property type="match status" value="1"/>
</dbReference>
<dbReference type="AlphaFoldDB" id="A0A5N6AMR6"/>
<dbReference type="OrthoDB" id="8670884at2"/>
<dbReference type="SUPFAM" id="SSF51905">
    <property type="entry name" value="FAD/NAD(P)-binding domain"/>
    <property type="match status" value="1"/>
</dbReference>
<organism evidence="5 6">
    <name type="scientific">Streptomyces mimosae</name>
    <dbReference type="NCBI Taxonomy" id="2586635"/>
    <lineage>
        <taxon>Bacteria</taxon>
        <taxon>Bacillati</taxon>
        <taxon>Actinomycetota</taxon>
        <taxon>Actinomycetes</taxon>
        <taxon>Kitasatosporales</taxon>
        <taxon>Streptomycetaceae</taxon>
        <taxon>Streptomyces</taxon>
    </lineage>
</organism>
<reference evidence="5" key="1">
    <citation type="submission" date="2019-10" db="EMBL/GenBank/DDBJ databases">
        <title>Nonomuraea sp. nov., isolated from Phyllanthus amarus.</title>
        <authorList>
            <person name="Klykleung N."/>
            <person name="Tanasupawat S."/>
        </authorList>
    </citation>
    <scope>NUCLEOTIDE SEQUENCE [LARGE SCALE GENOMIC DNA]</scope>
    <source>
        <strain evidence="5">3MP-10</strain>
    </source>
</reference>
<comment type="caution">
    <text evidence="5">The sequence shown here is derived from an EMBL/GenBank/DDBJ whole genome shotgun (WGS) entry which is preliminary data.</text>
</comment>
<dbReference type="Gene3D" id="3.50.50.60">
    <property type="entry name" value="FAD/NAD(P)-binding domain"/>
    <property type="match status" value="1"/>
</dbReference>